<evidence type="ECO:0000313" key="2">
    <source>
        <dbReference type="Proteomes" id="UP000253061"/>
    </source>
</evidence>
<evidence type="ECO:0000313" key="1">
    <source>
        <dbReference type="EMBL" id="RCK19838.1"/>
    </source>
</evidence>
<name>A0A367V3R2_9PROT</name>
<gene>
    <name evidence="1" type="ORF">TH6_17655</name>
</gene>
<dbReference type="EMBL" id="JPWB01000009">
    <property type="protein sequence ID" value="RCK19838.1"/>
    <property type="molecule type" value="Genomic_DNA"/>
</dbReference>
<reference evidence="1 2" key="1">
    <citation type="submission" date="2014-07" db="EMBL/GenBank/DDBJ databases">
        <title>Draft genome sequence of Thalassospira profundimaris R8-17.</title>
        <authorList>
            <person name="Lai Q."/>
            <person name="Shao Z."/>
        </authorList>
    </citation>
    <scope>NUCLEOTIDE SEQUENCE [LARGE SCALE GENOMIC DNA]</scope>
    <source>
        <strain evidence="1 2">R8-17</strain>
    </source>
</reference>
<comment type="caution">
    <text evidence="1">The sequence shown here is derived from an EMBL/GenBank/DDBJ whole genome shotgun (WGS) entry which is preliminary data.</text>
</comment>
<protein>
    <submittedName>
        <fullName evidence="1">Uncharacterized protein</fullName>
    </submittedName>
</protein>
<dbReference type="Proteomes" id="UP000253061">
    <property type="component" value="Unassembled WGS sequence"/>
</dbReference>
<accession>A0A367V3R2</accession>
<dbReference type="RefSeq" id="WP_062956185.1">
    <property type="nucleotide sequence ID" value="NZ_JPWB01000009.1"/>
</dbReference>
<proteinExistence type="predicted"/>
<organism evidence="1 2">
    <name type="scientific">Thalassospira profundimaris</name>
    <dbReference type="NCBI Taxonomy" id="502049"/>
    <lineage>
        <taxon>Bacteria</taxon>
        <taxon>Pseudomonadati</taxon>
        <taxon>Pseudomonadota</taxon>
        <taxon>Alphaproteobacteria</taxon>
        <taxon>Rhodospirillales</taxon>
        <taxon>Thalassospiraceae</taxon>
        <taxon>Thalassospira</taxon>
    </lineage>
</organism>
<sequence length="146" mass="16046">MQSLARIFKTTLIIGVVSQLIGCNAGPDVNFEAWQEKQSSSAVQYTVDEEVKITLNWSRIGPFSRYNTRLRANAFSGLIDIYGAQTCLGKYVRDDRLSPAHGWWEIVCPDESYAAGNFQIDVQGNIQGVGTAINGENVSFALAIPN</sequence>
<dbReference type="AlphaFoldDB" id="A0A367V3R2"/>